<keyword evidence="3" id="KW-1185">Reference proteome</keyword>
<feature type="compositionally biased region" description="Low complexity" evidence="1">
    <location>
        <begin position="593"/>
        <end position="605"/>
    </location>
</feature>
<sequence>MQASPRAEVQGSSVMESKVAAASSITNSSSPAGGGSSDPVFQNFETLTMTANDTSETNSKILGNTSAVVESVHTPVTSSKSTAMLELLSAARGLLDGTSEASLLALSSASLPVSSSTNLTSPSNLTSHLETPEAFNSSGSTALEIVSLLDPDASLSIPATLGAEVTHPGAVLSPPRSDGAYNRDFVHLVQKLSQQLDMLLGDRALTKPHLVGLTSQPVETSPSLRSEELLGDNLTSSFGLGSGDVGVQKSSDSLSSSTSVNVSVPELGFGGLRPRLLGSITWQDDLLTNTVNQSLPSLVNGVEGTNHQPSQFLNSTNTTSQSDGELLSAKHNISTKEKIPIAPAQPSQLGIGLFGEMDVFGISKNNSNDSVAAQPTLTSFANSIPRFSKDLNSAIDFSGREYLATTPSSKIEADIVVSSASSATGSALSPSSPLTSMSQELGTTEASQTSFAAQRLIKPTATPGSATAQVFSYPPTPNPFGSTPPPAVTNAQYLAIEEFYHTWSYLKTRDPDVLSRLRTLLQMFALQVKVDPTTLTHLSKEQLLAAGIPVSSAMETMAVSTALHLFAQVYKLSIRQVVDVVSGKRPSQIAQMASGASATPGAGAPQTNAQSADSSLSGSVPPGSLSTSSNSSNSFTMSPLVGAAGSNGTMIPTTTASAMVGEPTEPTEEPEPGDPGFLDFHFKPGSNITHKHVTMLREMMGPGPREGHGRRMYVRGFRCKTLHVIKGVKQTWRRRVCRLAACLSSLDPWGPRDIPERARQAAPLPQPPGPANHGRQKVRRRTSFSQFE</sequence>
<feature type="region of interest" description="Disordered" evidence="1">
    <location>
        <begin position="750"/>
        <end position="788"/>
    </location>
</feature>
<reference evidence="2 3" key="1">
    <citation type="submission" date="2018-04" db="EMBL/GenBank/DDBJ databases">
        <title>The genome of golden apple snail Pomacea canaliculata provides insight into stress tolerance and invasive adaptation.</title>
        <authorList>
            <person name="Liu C."/>
            <person name="Liu B."/>
            <person name="Ren Y."/>
            <person name="Zhang Y."/>
            <person name="Wang H."/>
            <person name="Li S."/>
            <person name="Jiang F."/>
            <person name="Yin L."/>
            <person name="Zhang G."/>
            <person name="Qian W."/>
            <person name="Fan W."/>
        </authorList>
    </citation>
    <scope>NUCLEOTIDE SEQUENCE [LARGE SCALE GENOMIC DNA]</scope>
    <source>
        <strain evidence="2">SZHN2017</strain>
        <tissue evidence="2">Muscle</tissue>
    </source>
</reference>
<feature type="compositionally biased region" description="Low complexity" evidence="1">
    <location>
        <begin position="423"/>
        <end position="438"/>
    </location>
</feature>
<protein>
    <submittedName>
        <fullName evidence="2">Uncharacterized protein</fullName>
    </submittedName>
</protein>
<feature type="compositionally biased region" description="Pro residues" evidence="1">
    <location>
        <begin position="474"/>
        <end position="485"/>
    </location>
</feature>
<evidence type="ECO:0000256" key="1">
    <source>
        <dbReference type="SAM" id="MobiDB-lite"/>
    </source>
</evidence>
<comment type="caution">
    <text evidence="2">The sequence shown here is derived from an EMBL/GenBank/DDBJ whole genome shotgun (WGS) entry which is preliminary data.</text>
</comment>
<organism evidence="2 3">
    <name type="scientific">Pomacea canaliculata</name>
    <name type="common">Golden apple snail</name>
    <dbReference type="NCBI Taxonomy" id="400727"/>
    <lineage>
        <taxon>Eukaryota</taxon>
        <taxon>Metazoa</taxon>
        <taxon>Spiralia</taxon>
        <taxon>Lophotrochozoa</taxon>
        <taxon>Mollusca</taxon>
        <taxon>Gastropoda</taxon>
        <taxon>Caenogastropoda</taxon>
        <taxon>Architaenioglossa</taxon>
        <taxon>Ampullarioidea</taxon>
        <taxon>Ampullariidae</taxon>
        <taxon>Pomacea</taxon>
    </lineage>
</organism>
<proteinExistence type="predicted"/>
<feature type="region of interest" description="Disordered" evidence="1">
    <location>
        <begin position="1"/>
        <end position="41"/>
    </location>
</feature>
<name>A0A2T7PSF2_POMCA</name>
<feature type="compositionally biased region" description="Polar residues" evidence="1">
    <location>
        <begin position="439"/>
        <end position="449"/>
    </location>
</feature>
<feature type="region of interest" description="Disordered" evidence="1">
    <location>
        <begin position="423"/>
        <end position="449"/>
    </location>
</feature>
<evidence type="ECO:0000313" key="3">
    <source>
        <dbReference type="Proteomes" id="UP000245119"/>
    </source>
</evidence>
<feature type="compositionally biased region" description="Low complexity" evidence="1">
    <location>
        <begin position="614"/>
        <end position="634"/>
    </location>
</feature>
<feature type="region of interest" description="Disordered" evidence="1">
    <location>
        <begin position="463"/>
        <end position="485"/>
    </location>
</feature>
<feature type="region of interest" description="Disordered" evidence="1">
    <location>
        <begin position="591"/>
        <end position="634"/>
    </location>
</feature>
<evidence type="ECO:0000313" key="2">
    <source>
        <dbReference type="EMBL" id="PVD36317.1"/>
    </source>
</evidence>
<dbReference type="AlphaFoldDB" id="A0A2T7PSF2"/>
<dbReference type="EMBL" id="PZQS01000002">
    <property type="protein sequence ID" value="PVD36317.1"/>
    <property type="molecule type" value="Genomic_DNA"/>
</dbReference>
<gene>
    <name evidence="2" type="ORF">C0Q70_03296</name>
</gene>
<accession>A0A2T7PSF2</accession>
<dbReference type="Proteomes" id="UP000245119">
    <property type="component" value="Linkage Group LG2"/>
</dbReference>